<organism evidence="2 3">
    <name type="scientific">Cucumis melo var. makuwa</name>
    <name type="common">Oriental melon</name>
    <dbReference type="NCBI Taxonomy" id="1194695"/>
    <lineage>
        <taxon>Eukaryota</taxon>
        <taxon>Viridiplantae</taxon>
        <taxon>Streptophyta</taxon>
        <taxon>Embryophyta</taxon>
        <taxon>Tracheophyta</taxon>
        <taxon>Spermatophyta</taxon>
        <taxon>Magnoliopsida</taxon>
        <taxon>eudicotyledons</taxon>
        <taxon>Gunneridae</taxon>
        <taxon>Pentapetalae</taxon>
        <taxon>rosids</taxon>
        <taxon>fabids</taxon>
        <taxon>Cucurbitales</taxon>
        <taxon>Cucurbitaceae</taxon>
        <taxon>Benincaseae</taxon>
        <taxon>Cucumis</taxon>
    </lineage>
</organism>
<dbReference type="InterPro" id="IPR005162">
    <property type="entry name" value="Retrotrans_gag_dom"/>
</dbReference>
<reference evidence="2 3" key="1">
    <citation type="submission" date="2019-08" db="EMBL/GenBank/DDBJ databases">
        <title>Draft genome sequences of two oriental melons (Cucumis melo L. var makuwa).</title>
        <authorList>
            <person name="Kwon S.-Y."/>
        </authorList>
    </citation>
    <scope>NUCLEOTIDE SEQUENCE [LARGE SCALE GENOMIC DNA]</scope>
    <source>
        <strain evidence="3">cv. Chang Bougi</strain>
        <tissue evidence="2">Leaf</tissue>
    </source>
</reference>
<proteinExistence type="predicted"/>
<dbReference type="EMBL" id="SSTD01019701">
    <property type="protein sequence ID" value="TYJ96333.1"/>
    <property type="molecule type" value="Genomic_DNA"/>
</dbReference>
<name>A0A5D3BAM5_CUCMM</name>
<comment type="caution">
    <text evidence="2">The sequence shown here is derived from an EMBL/GenBank/DDBJ whole genome shotgun (WGS) entry which is preliminary data.</text>
</comment>
<evidence type="ECO:0000259" key="1">
    <source>
        <dbReference type="Pfam" id="PF03732"/>
    </source>
</evidence>
<feature type="domain" description="Retrotransposon gag" evidence="1">
    <location>
        <begin position="1"/>
        <end position="64"/>
    </location>
</feature>
<accession>A0A5D3BAM5</accession>
<protein>
    <recommendedName>
        <fullName evidence="1">Retrotransposon gag domain-containing protein</fullName>
    </recommendedName>
</protein>
<dbReference type="AlphaFoldDB" id="A0A5D3BAM5"/>
<gene>
    <name evidence="2" type="ORF">E5676_scaffold1970G00410</name>
</gene>
<evidence type="ECO:0000313" key="3">
    <source>
        <dbReference type="Proteomes" id="UP000321947"/>
    </source>
</evidence>
<dbReference type="Pfam" id="PF03732">
    <property type="entry name" value="Retrotrans_gag"/>
    <property type="match status" value="1"/>
</dbReference>
<evidence type="ECO:0000313" key="2">
    <source>
        <dbReference type="EMBL" id="TYJ96333.1"/>
    </source>
</evidence>
<dbReference type="Proteomes" id="UP000321947">
    <property type="component" value="Unassembled WGS sequence"/>
</dbReference>
<sequence length="188" mass="22476">MKKLMKQRFLPPNYEQDQYTQYQNCRWGSRKTAEYIKEFHRLGARTNLMENKQHLISRFTGGLRMNLREKVKLQCLVYKKRIVGRFHIQKTLQHLRKLIKRLWQKRIKKQKRRKNRTTKKRQLKLIEGLEIPITDLSQEPAVGVDKPVIPQIHVLSVRQWQCKTVAVIDADEDVNQGSYEGGRKSRIN</sequence>